<dbReference type="CDD" id="cd11051">
    <property type="entry name" value="CYP59-like"/>
    <property type="match status" value="1"/>
</dbReference>
<evidence type="ECO:0000256" key="2">
    <source>
        <dbReference type="SAM" id="MobiDB-lite"/>
    </source>
</evidence>
<dbReference type="PANTHER" id="PTHR24305">
    <property type="entry name" value="CYTOCHROME P450"/>
    <property type="match status" value="1"/>
</dbReference>
<protein>
    <recommendedName>
        <fullName evidence="7">Cytochrome P450</fullName>
    </recommendedName>
</protein>
<dbReference type="InterPro" id="IPR050121">
    <property type="entry name" value="Cytochrome_P450_monoxygenase"/>
</dbReference>
<keyword evidence="3" id="KW-0472">Membrane</keyword>
<proteinExistence type="predicted"/>
<keyword evidence="1" id="KW-0479">Metal-binding</keyword>
<feature type="region of interest" description="Disordered" evidence="2">
    <location>
        <begin position="442"/>
        <end position="464"/>
    </location>
</feature>
<reference evidence="4" key="1">
    <citation type="submission" date="2021-05" db="EMBL/GenBank/DDBJ databases">
        <authorList>
            <person name="Stam R."/>
        </authorList>
    </citation>
    <scope>NUCLEOTIDE SEQUENCE</scope>
    <source>
        <strain evidence="4">CS162</strain>
    </source>
</reference>
<evidence type="ECO:0000313" key="6">
    <source>
        <dbReference type="Proteomes" id="UP000676310"/>
    </source>
</evidence>
<feature type="compositionally biased region" description="Low complexity" evidence="2">
    <location>
        <begin position="446"/>
        <end position="463"/>
    </location>
</feature>
<dbReference type="Pfam" id="PF00067">
    <property type="entry name" value="p450"/>
    <property type="match status" value="1"/>
</dbReference>
<keyword evidence="3" id="KW-0812">Transmembrane</keyword>
<comment type="cofactor">
    <cofactor evidence="1">
        <name>heme</name>
        <dbReference type="ChEBI" id="CHEBI:30413"/>
    </cofactor>
</comment>
<accession>A0A8J2N2D7</accession>
<dbReference type="GO" id="GO:0020037">
    <property type="term" value="F:heme binding"/>
    <property type="evidence" value="ECO:0007669"/>
    <property type="project" value="InterPro"/>
</dbReference>
<dbReference type="PRINTS" id="PR00385">
    <property type="entry name" value="P450"/>
</dbReference>
<feature type="transmembrane region" description="Helical" evidence="3">
    <location>
        <begin position="6"/>
        <end position="23"/>
    </location>
</feature>
<keyword evidence="3" id="KW-1133">Transmembrane helix</keyword>
<dbReference type="EMBL" id="CAJRGZ010000029">
    <property type="protein sequence ID" value="CAG5183466.1"/>
    <property type="molecule type" value="Genomic_DNA"/>
</dbReference>
<dbReference type="GO" id="GO:0016705">
    <property type="term" value="F:oxidoreductase activity, acting on paired donors, with incorporation or reduction of molecular oxygen"/>
    <property type="evidence" value="ECO:0007669"/>
    <property type="project" value="InterPro"/>
</dbReference>
<evidence type="ECO:0000313" key="4">
    <source>
        <dbReference type="EMBL" id="CAG5175599.1"/>
    </source>
</evidence>
<dbReference type="InterPro" id="IPR001128">
    <property type="entry name" value="Cyt_P450"/>
</dbReference>
<dbReference type="InterPro" id="IPR002401">
    <property type="entry name" value="Cyt_P450_E_grp-I"/>
</dbReference>
<dbReference type="RefSeq" id="XP_043174167.1">
    <property type="nucleotide sequence ID" value="XM_043318232.1"/>
</dbReference>
<dbReference type="InterPro" id="IPR036396">
    <property type="entry name" value="Cyt_P450_sf"/>
</dbReference>
<sequence>MSNPSYAVLALIPAVAWLLYLQISQWRFKRYAHIPSKLSSNFLFGHLGYIAAEYKRAGFSITVHPDYVFENIWKAQGSPEFMFFDTRPVQYPLVLIASHEMAEQVSRASKTQQYSVTKSPTVQQGFGELVGRYSLISENGESWRGLRKTFNPGFAPQHLLTLLPVIVDKTYTLIERLDALAASGIAAEMESYCTDVTFDIIGDVVTNIDCRAQDDGEQAHDIVRNFRTLKAVYTGDNGLMASWLNLPLRVKKYIYSRRLDSAVKKCIVEKFADIKAAQHSDTKKNKDRSVLALALEGIDELTPYILQSTADQVKSFLFAGHDTTAILLQRLLYALSIHPDCLAKIRAEHDAVFADSEPRDVFLKRPDETMKALKYTSACIKEALRLWPPAGSARMSHNGFKLHTSDGDDVCVDKCVIYLCHHIIQRDPKVYGETANDFVPERWVGDSDTSSTPTEDDGSTTGESKIPISAWRAFERGPRNCIGQELANMEARVILACIMRRYDFVKVGLGEVETDEAGQPIMDQKGRYRTKSELINTMSITSRPIDKTVMRIKLRESADQ</sequence>
<dbReference type="EMBL" id="CAJRGZ010000022">
    <property type="protein sequence ID" value="CAG5175599.1"/>
    <property type="molecule type" value="Genomic_DNA"/>
</dbReference>
<evidence type="ECO:0000313" key="5">
    <source>
        <dbReference type="EMBL" id="CAG5183466.1"/>
    </source>
</evidence>
<name>A0A8J2N2D7_9PLEO</name>
<gene>
    <name evidence="5" type="ORF">ALTATR162_LOCUS10595</name>
    <name evidence="4" type="ORF">ALTATR162_LOCUS8150</name>
</gene>
<dbReference type="GO" id="GO:0005506">
    <property type="term" value="F:iron ion binding"/>
    <property type="evidence" value="ECO:0007669"/>
    <property type="project" value="InterPro"/>
</dbReference>
<dbReference type="Gene3D" id="1.10.630.10">
    <property type="entry name" value="Cytochrome P450"/>
    <property type="match status" value="1"/>
</dbReference>
<dbReference type="Proteomes" id="UP000676310">
    <property type="component" value="Unassembled WGS sequence"/>
</dbReference>
<evidence type="ECO:0000256" key="1">
    <source>
        <dbReference type="PIRSR" id="PIRSR602401-1"/>
    </source>
</evidence>
<comment type="caution">
    <text evidence="4">The sequence shown here is derived from an EMBL/GenBank/DDBJ whole genome shotgun (WGS) entry which is preliminary data.</text>
</comment>
<dbReference type="PRINTS" id="PR00463">
    <property type="entry name" value="EP450I"/>
</dbReference>
<feature type="binding site" description="axial binding residue" evidence="1">
    <location>
        <position position="481"/>
    </location>
    <ligand>
        <name>heme</name>
        <dbReference type="ChEBI" id="CHEBI:30413"/>
    </ligand>
    <ligandPart>
        <name>Fe</name>
        <dbReference type="ChEBI" id="CHEBI:18248"/>
    </ligandPart>
</feature>
<keyword evidence="1" id="KW-0349">Heme</keyword>
<dbReference type="GO" id="GO:0004497">
    <property type="term" value="F:monooxygenase activity"/>
    <property type="evidence" value="ECO:0007669"/>
    <property type="project" value="InterPro"/>
</dbReference>
<dbReference type="OrthoDB" id="10029320at2759"/>
<evidence type="ECO:0008006" key="7">
    <source>
        <dbReference type="Google" id="ProtNLM"/>
    </source>
</evidence>
<dbReference type="PANTHER" id="PTHR24305:SF222">
    <property type="entry name" value="CYTOCHROME P450 MONOOXYGENASE STCS"/>
    <property type="match status" value="1"/>
</dbReference>
<dbReference type="SUPFAM" id="SSF48264">
    <property type="entry name" value="Cytochrome P450"/>
    <property type="match status" value="1"/>
</dbReference>
<keyword evidence="1" id="KW-0408">Iron</keyword>
<organism evidence="4 6">
    <name type="scientific">Alternaria atra</name>
    <dbReference type="NCBI Taxonomy" id="119953"/>
    <lineage>
        <taxon>Eukaryota</taxon>
        <taxon>Fungi</taxon>
        <taxon>Dikarya</taxon>
        <taxon>Ascomycota</taxon>
        <taxon>Pezizomycotina</taxon>
        <taxon>Dothideomycetes</taxon>
        <taxon>Pleosporomycetidae</taxon>
        <taxon>Pleosporales</taxon>
        <taxon>Pleosporineae</taxon>
        <taxon>Pleosporaceae</taxon>
        <taxon>Alternaria</taxon>
        <taxon>Alternaria sect. Ulocladioides</taxon>
    </lineage>
</organism>
<evidence type="ECO:0000256" key="3">
    <source>
        <dbReference type="SAM" id="Phobius"/>
    </source>
</evidence>
<keyword evidence="6" id="KW-1185">Reference proteome</keyword>
<dbReference type="GeneID" id="67010773"/>
<dbReference type="AlphaFoldDB" id="A0A8J2N2D7"/>